<evidence type="ECO:0000313" key="2">
    <source>
        <dbReference type="Proteomes" id="UP000268829"/>
    </source>
</evidence>
<dbReference type="Proteomes" id="UP000268829">
    <property type="component" value="Unassembled WGS sequence"/>
</dbReference>
<protein>
    <submittedName>
        <fullName evidence="1">Uncharacterized protein</fullName>
    </submittedName>
</protein>
<sequence length="15" mass="1680">MSIISLFIFGIIPKT</sequence>
<keyword evidence="2" id="KW-1185">Reference proteome</keyword>
<accession>A0A3M8B9P7</accession>
<proteinExistence type="predicted"/>
<evidence type="ECO:0000313" key="1">
    <source>
        <dbReference type="EMBL" id="RNB59545.1"/>
    </source>
</evidence>
<comment type="caution">
    <text evidence="1">The sequence shown here is derived from an EMBL/GenBank/DDBJ whole genome shotgun (WGS) entry which is preliminary data.</text>
</comment>
<dbReference type="EMBL" id="RHHS01000013">
    <property type="protein sequence ID" value="RNB59545.1"/>
    <property type="molecule type" value="Genomic_DNA"/>
</dbReference>
<reference evidence="1 2" key="1">
    <citation type="submission" date="2018-10" db="EMBL/GenBank/DDBJ databases">
        <title>Phylogenomics of Brevibacillus.</title>
        <authorList>
            <person name="Dunlap C."/>
        </authorList>
    </citation>
    <scope>NUCLEOTIDE SEQUENCE [LARGE SCALE GENOMIC DNA]</scope>
    <source>
        <strain evidence="1 2">DSM 100115</strain>
    </source>
</reference>
<name>A0A3M8B9P7_9BACL</name>
<organism evidence="1 2">
    <name type="scientific">Brevibacillus gelatini</name>
    <dbReference type="NCBI Taxonomy" id="1655277"/>
    <lineage>
        <taxon>Bacteria</taxon>
        <taxon>Bacillati</taxon>
        <taxon>Bacillota</taxon>
        <taxon>Bacilli</taxon>
        <taxon>Bacillales</taxon>
        <taxon>Paenibacillaceae</taxon>
        <taxon>Brevibacillus</taxon>
    </lineage>
</organism>
<gene>
    <name evidence="1" type="ORF">EDM57_04815</name>
</gene>